<feature type="compositionally biased region" description="Basic and acidic residues" evidence="1">
    <location>
        <begin position="15"/>
        <end position="25"/>
    </location>
</feature>
<dbReference type="Gene3D" id="3.10.10.10">
    <property type="entry name" value="HIV Type 1 Reverse Transcriptase, subunit A, domain 1"/>
    <property type="match status" value="1"/>
</dbReference>
<accession>A0A6S7IL04</accession>
<gene>
    <name evidence="2" type="ORF">PACLA_8A040052</name>
</gene>
<dbReference type="PANTHER" id="PTHR47331">
    <property type="entry name" value="PHD-TYPE DOMAIN-CONTAINING PROTEIN"/>
    <property type="match status" value="1"/>
</dbReference>
<reference evidence="2" key="1">
    <citation type="submission" date="2020-04" db="EMBL/GenBank/DDBJ databases">
        <authorList>
            <person name="Alioto T."/>
            <person name="Alioto T."/>
            <person name="Gomez Garrido J."/>
        </authorList>
    </citation>
    <scope>NUCLEOTIDE SEQUENCE</scope>
    <source>
        <strain evidence="2">A484AB</strain>
    </source>
</reference>
<evidence type="ECO:0000313" key="3">
    <source>
        <dbReference type="Proteomes" id="UP001152795"/>
    </source>
</evidence>
<dbReference type="OrthoDB" id="6135595at2759"/>
<protein>
    <submittedName>
        <fullName evidence="2">Uncharacterized protein</fullName>
    </submittedName>
</protein>
<proteinExistence type="predicted"/>
<dbReference type="InterPro" id="IPR043128">
    <property type="entry name" value="Rev_trsase/Diguanyl_cyclase"/>
</dbReference>
<dbReference type="Gene3D" id="3.30.70.270">
    <property type="match status" value="1"/>
</dbReference>
<organism evidence="2 3">
    <name type="scientific">Paramuricea clavata</name>
    <name type="common">Red gorgonian</name>
    <name type="synonym">Violescent sea-whip</name>
    <dbReference type="NCBI Taxonomy" id="317549"/>
    <lineage>
        <taxon>Eukaryota</taxon>
        <taxon>Metazoa</taxon>
        <taxon>Cnidaria</taxon>
        <taxon>Anthozoa</taxon>
        <taxon>Octocorallia</taxon>
        <taxon>Malacalcyonacea</taxon>
        <taxon>Plexauridae</taxon>
        <taxon>Paramuricea</taxon>
    </lineage>
</organism>
<feature type="compositionally biased region" description="Polar residues" evidence="1">
    <location>
        <begin position="1"/>
        <end position="14"/>
    </location>
</feature>
<dbReference type="PANTHER" id="PTHR47331:SF1">
    <property type="entry name" value="GAG-LIKE PROTEIN"/>
    <property type="match status" value="1"/>
</dbReference>
<comment type="caution">
    <text evidence="2">The sequence shown here is derived from an EMBL/GenBank/DDBJ whole genome shotgun (WGS) entry which is preliminary data.</text>
</comment>
<evidence type="ECO:0000256" key="1">
    <source>
        <dbReference type="SAM" id="MobiDB-lite"/>
    </source>
</evidence>
<keyword evidence="3" id="KW-1185">Reference proteome</keyword>
<name>A0A6S7IL04_PARCT</name>
<dbReference type="Proteomes" id="UP001152795">
    <property type="component" value="Unassembled WGS sequence"/>
</dbReference>
<dbReference type="SUPFAM" id="SSF56672">
    <property type="entry name" value="DNA/RNA polymerases"/>
    <property type="match status" value="1"/>
</dbReference>
<dbReference type="AlphaFoldDB" id="A0A6S7IL04"/>
<sequence length="211" mass="24140">MTTPMISACSQERQVTVRDWKRPSDTNEQQSRKRLQNVDRKLDKTHELKRVYNNIISEQLSQGVVEVAPDTPTGDRVYYMPHKPVVRQSATTTKVRMVFDASAKPNASAESINDCMYTGPPLQPNLWDILVRARLMQNLILADIQKAFLQIEAKEEDRDSFRFLHTVNGMEKHLRFTRVQFGAEASPFVLGATLQHHLGNQPLNIKIPSTR</sequence>
<dbReference type="InterPro" id="IPR043502">
    <property type="entry name" value="DNA/RNA_pol_sf"/>
</dbReference>
<evidence type="ECO:0000313" key="2">
    <source>
        <dbReference type="EMBL" id="CAB4017709.1"/>
    </source>
</evidence>
<dbReference type="EMBL" id="CACRXK020009677">
    <property type="protein sequence ID" value="CAB4017709.1"/>
    <property type="molecule type" value="Genomic_DNA"/>
</dbReference>
<feature type="region of interest" description="Disordered" evidence="1">
    <location>
        <begin position="1"/>
        <end position="35"/>
    </location>
</feature>